<organism evidence="2 3">
    <name type="scientific">Candidatus Phytoplasma pruni</name>
    <dbReference type="NCBI Taxonomy" id="479893"/>
    <lineage>
        <taxon>Bacteria</taxon>
        <taxon>Bacillati</taxon>
        <taxon>Mycoplasmatota</taxon>
        <taxon>Mollicutes</taxon>
        <taxon>Acholeplasmatales</taxon>
        <taxon>Acholeplasmataceae</taxon>
        <taxon>Candidatus Phytoplasma</taxon>
        <taxon>16SrIII (X-disease group)</taxon>
    </lineage>
</organism>
<name>A0A0M1MZD0_9MOLU</name>
<dbReference type="PATRIC" id="fig|479893.3.peg.594"/>
<evidence type="ECO:0000313" key="2">
    <source>
        <dbReference type="EMBL" id="KOR75258.1"/>
    </source>
</evidence>
<feature type="transmembrane region" description="Helical" evidence="1">
    <location>
        <begin position="10"/>
        <end position="28"/>
    </location>
</feature>
<keyword evidence="1" id="KW-0812">Transmembrane</keyword>
<evidence type="ECO:0000256" key="1">
    <source>
        <dbReference type="SAM" id="Phobius"/>
    </source>
</evidence>
<keyword evidence="1" id="KW-0472">Membrane</keyword>
<protein>
    <submittedName>
        <fullName evidence="2">Uncharacterized protein</fullName>
    </submittedName>
</protein>
<dbReference type="Proteomes" id="UP000037386">
    <property type="component" value="Unassembled WGS sequence"/>
</dbReference>
<dbReference type="AlphaFoldDB" id="A0A0M1MZD0"/>
<keyword evidence="1" id="KW-1133">Transmembrane helix</keyword>
<dbReference type="RefSeq" id="WP_053521602.1">
    <property type="nucleotide sequence ID" value="NZ_LHCF01000026.1"/>
</dbReference>
<reference evidence="3" key="1">
    <citation type="submission" date="2015-05" db="EMBL/GenBank/DDBJ databases">
        <title>Draft genome sequence of 'Candidatus Phytoplasma Pruni' strain CX, a plant pathogenic bacterium.</title>
        <authorList>
            <person name="Lee I.-M."/>
            <person name="Bottner-Parker K.D."/>
            <person name="Shao J."/>
            <person name="Gundersen-Rindal D.E."/>
            <person name="Zhao Y."/>
            <person name="Davis R.E."/>
        </authorList>
    </citation>
    <scope>NUCLEOTIDE SEQUENCE [LARGE SCALE GENOMIC DNA]</scope>
    <source>
        <strain evidence="3">CX</strain>
    </source>
</reference>
<comment type="caution">
    <text evidence="2">The sequence shown here is derived from an EMBL/GenBank/DDBJ whole genome shotgun (WGS) entry which is preliminary data.</text>
</comment>
<dbReference type="EMBL" id="LHCF01000026">
    <property type="protein sequence ID" value="KOR75258.1"/>
    <property type="molecule type" value="Genomic_DNA"/>
</dbReference>
<sequence>MEELKKQFKIFFYLIGMIITIVTTFYFTNHNNLKEHIDLKSNHLKDNIIQVDKKLDEFKIETKENFNKIDKKIDKLTDIIIQQKKPK</sequence>
<dbReference type="OrthoDB" id="9973953at2"/>
<proteinExistence type="predicted"/>
<dbReference type="STRING" id="479893.CPX_001775"/>
<evidence type="ECO:0000313" key="3">
    <source>
        <dbReference type="Proteomes" id="UP000037386"/>
    </source>
</evidence>
<gene>
    <name evidence="2" type="ORF">CPX_001775</name>
</gene>
<accession>A0A0M1MZD0</accession>